<dbReference type="InterPro" id="IPR029058">
    <property type="entry name" value="AB_hydrolase_fold"/>
</dbReference>
<dbReference type="InterPro" id="IPR050471">
    <property type="entry name" value="AB_hydrolase"/>
</dbReference>
<dbReference type="PANTHER" id="PTHR43433:SF5">
    <property type="entry name" value="AB HYDROLASE-1 DOMAIN-CONTAINING PROTEIN"/>
    <property type="match status" value="1"/>
</dbReference>
<dbReference type="EC" id="3.7.1.8" evidence="2"/>
<proteinExistence type="predicted"/>
<name>A0A4P6WUM8_HYDPS</name>
<dbReference type="InterPro" id="IPR000073">
    <property type="entry name" value="AB_hydrolase_1"/>
</dbReference>
<dbReference type="Pfam" id="PF00561">
    <property type="entry name" value="Abhydrolase_1"/>
    <property type="match status" value="1"/>
</dbReference>
<evidence type="ECO:0000259" key="1">
    <source>
        <dbReference type="Pfam" id="PF00561"/>
    </source>
</evidence>
<reference evidence="2 3" key="1">
    <citation type="submission" date="2019-03" db="EMBL/GenBank/DDBJ databases">
        <authorList>
            <person name="Sebastian G."/>
            <person name="Baumann P."/>
            <person name="Ruckert C."/>
            <person name="Kalinowski J."/>
            <person name="Nebel B."/>
            <person name="Takors R."/>
            <person name="Blombach B."/>
        </authorList>
    </citation>
    <scope>NUCLEOTIDE SEQUENCE [LARGE SCALE GENOMIC DNA]</scope>
    <source>
        <strain evidence="2 3">DSM 1084</strain>
    </source>
</reference>
<dbReference type="GO" id="GO:0046503">
    <property type="term" value="P:glycerolipid catabolic process"/>
    <property type="evidence" value="ECO:0007669"/>
    <property type="project" value="TreeGrafter"/>
</dbReference>
<organism evidence="2 3">
    <name type="scientific">Hydrogenophaga pseudoflava</name>
    <name type="common">Pseudomonas carboxydoflava</name>
    <dbReference type="NCBI Taxonomy" id="47421"/>
    <lineage>
        <taxon>Bacteria</taxon>
        <taxon>Pseudomonadati</taxon>
        <taxon>Pseudomonadota</taxon>
        <taxon>Betaproteobacteria</taxon>
        <taxon>Burkholderiales</taxon>
        <taxon>Comamonadaceae</taxon>
        <taxon>Hydrogenophaga</taxon>
    </lineage>
</organism>
<gene>
    <name evidence="2" type="primary">bphD</name>
    <name evidence="2" type="ORF">HPF_00670</name>
</gene>
<dbReference type="Gene3D" id="3.40.50.1820">
    <property type="entry name" value="alpha/beta hydrolase"/>
    <property type="match status" value="1"/>
</dbReference>
<evidence type="ECO:0000313" key="3">
    <source>
        <dbReference type="Proteomes" id="UP000293912"/>
    </source>
</evidence>
<dbReference type="Proteomes" id="UP000293912">
    <property type="component" value="Chromosome"/>
</dbReference>
<sequence length="305" mass="32246">MNTGTTNTILWTPRRVPVPGLGDLFSEACGPADGPPVLLVMGAMNPAHFWPPGFVAALVQAGCRVLRYDHRDTGRSFVHPLHAPPYALADLVADALRVLDAWDMARVAVVGWSMGGYIAQHLAHEHPQRVSRLVLLGSSPDHRPYMAATLGRPVPTDGLPGPAPGFLQALLETSVRARGLPPDEAALQGWSVFHGGSHPFPADTVREQARAAMAAGHQPLAAMQHALAVDRAAPRTGWLPQLRVPTLVLHGAEDPCLPLAHGQALARLIPGARLTVLDMGHLLPDALAAPVGAQVADFIRAEAAA</sequence>
<dbReference type="RefSeq" id="WP_133155443.1">
    <property type="nucleotide sequence ID" value="NZ_CP037867.1"/>
</dbReference>
<evidence type="ECO:0000313" key="2">
    <source>
        <dbReference type="EMBL" id="QBM26169.1"/>
    </source>
</evidence>
<dbReference type="GO" id="GO:0004806">
    <property type="term" value="F:triacylglycerol lipase activity"/>
    <property type="evidence" value="ECO:0007669"/>
    <property type="project" value="TreeGrafter"/>
</dbReference>
<dbReference type="PANTHER" id="PTHR43433">
    <property type="entry name" value="HYDROLASE, ALPHA/BETA FOLD FAMILY PROTEIN"/>
    <property type="match status" value="1"/>
</dbReference>
<dbReference type="SUPFAM" id="SSF53474">
    <property type="entry name" value="alpha/beta-Hydrolases"/>
    <property type="match status" value="1"/>
</dbReference>
<feature type="domain" description="AB hydrolase-1" evidence="1">
    <location>
        <begin position="35"/>
        <end position="283"/>
    </location>
</feature>
<keyword evidence="2" id="KW-0378">Hydrolase</keyword>
<dbReference type="AlphaFoldDB" id="A0A4P6WUM8"/>
<dbReference type="KEGG" id="hpse:HPF_00670"/>
<protein>
    <submittedName>
        <fullName evidence="2">2-hydroxy-6-oxo-6-phenylhexa-2,4-dienoate hydrolase</fullName>
        <ecNumber evidence="2">3.7.1.8</ecNumber>
    </submittedName>
</protein>
<accession>A0A4P6WUM8</accession>
<keyword evidence="3" id="KW-1185">Reference proteome</keyword>
<dbReference type="EMBL" id="CP037867">
    <property type="protein sequence ID" value="QBM26169.1"/>
    <property type="molecule type" value="Genomic_DNA"/>
</dbReference>